<evidence type="ECO:0000256" key="1">
    <source>
        <dbReference type="ARBA" id="ARBA00010613"/>
    </source>
</evidence>
<organism evidence="4 5">
    <name type="scientific">Halopseudomonas pachastrellae</name>
    <dbReference type="NCBI Taxonomy" id="254161"/>
    <lineage>
        <taxon>Bacteria</taxon>
        <taxon>Pseudomonadati</taxon>
        <taxon>Pseudomonadota</taxon>
        <taxon>Gammaproteobacteria</taxon>
        <taxon>Pseudomonadales</taxon>
        <taxon>Pseudomonadaceae</taxon>
        <taxon>Halopseudomonas</taxon>
    </lineage>
</organism>
<evidence type="ECO:0000259" key="3">
    <source>
        <dbReference type="PROSITE" id="PS50263"/>
    </source>
</evidence>
<evidence type="ECO:0000313" key="4">
    <source>
        <dbReference type="EMBL" id="ONM44579.1"/>
    </source>
</evidence>
<dbReference type="PANTHER" id="PTHR23088:SF27">
    <property type="entry name" value="DEAMINATED GLUTATHIONE AMIDASE"/>
    <property type="match status" value="1"/>
</dbReference>
<accession>A0A1S8DI91</accession>
<dbReference type="InterPro" id="IPR036526">
    <property type="entry name" value="C-N_Hydrolase_sf"/>
</dbReference>
<evidence type="ECO:0000313" key="5">
    <source>
        <dbReference type="Proteomes" id="UP000242847"/>
    </source>
</evidence>
<keyword evidence="2 4" id="KW-0378">Hydrolase</keyword>
<dbReference type="Pfam" id="PF00795">
    <property type="entry name" value="CN_hydrolase"/>
    <property type="match status" value="1"/>
</dbReference>
<dbReference type="SUPFAM" id="SSF56317">
    <property type="entry name" value="Carbon-nitrogen hydrolase"/>
    <property type="match status" value="1"/>
</dbReference>
<dbReference type="CDD" id="cd07572">
    <property type="entry name" value="nit"/>
    <property type="match status" value="1"/>
</dbReference>
<dbReference type="InterPro" id="IPR003010">
    <property type="entry name" value="C-N_Hydrolase"/>
</dbReference>
<dbReference type="InterPro" id="IPR045254">
    <property type="entry name" value="Nit1/2_C-N_Hydrolase"/>
</dbReference>
<dbReference type="EMBL" id="MUBC01000012">
    <property type="protein sequence ID" value="ONM44579.1"/>
    <property type="molecule type" value="Genomic_DNA"/>
</dbReference>
<gene>
    <name evidence="4" type="ORF">BXT89_07245</name>
</gene>
<keyword evidence="5" id="KW-1185">Reference proteome</keyword>
<dbReference type="InterPro" id="IPR001110">
    <property type="entry name" value="UPF0012_CS"/>
</dbReference>
<protein>
    <submittedName>
        <fullName evidence="4">Carbon-nitrogen hydrolase</fullName>
    </submittedName>
</protein>
<feature type="domain" description="CN hydrolase" evidence="3">
    <location>
        <begin position="1"/>
        <end position="249"/>
    </location>
</feature>
<dbReference type="OrthoDB" id="9811121at2"/>
<dbReference type="PROSITE" id="PS01227">
    <property type="entry name" value="UPF0012"/>
    <property type="match status" value="1"/>
</dbReference>
<dbReference type="STRING" id="254161.SAMN05216256_102161"/>
<dbReference type="Proteomes" id="UP000242847">
    <property type="component" value="Unassembled WGS sequence"/>
</dbReference>
<comment type="similarity">
    <text evidence="1">Belongs to the carbon-nitrogen hydrolase superfamily. NIT1/NIT2 family.</text>
</comment>
<dbReference type="AlphaFoldDB" id="A0A1S8DI91"/>
<dbReference type="GO" id="GO:0016811">
    <property type="term" value="F:hydrolase activity, acting on carbon-nitrogen (but not peptide) bonds, in linear amides"/>
    <property type="evidence" value="ECO:0007669"/>
    <property type="project" value="InterPro"/>
</dbReference>
<comment type="caution">
    <text evidence="4">The sequence shown here is derived from an EMBL/GenBank/DDBJ whole genome shotgun (WGS) entry which is preliminary data.</text>
</comment>
<sequence>MVAAVQMTSGPEPAANLQVAARLIAEAAGQGAELVLLPECFAAMGTSSLAAIAEAEWGEARPIRRFLAAQARQHGIWLVGGSLPLPAKAGGKPMACQLVVDERGQEVARYDKLHLFDVDVADSHGSYRESRDYDFGDQVVCIDSPVGRLGLSICYDVRFPELYQALRAQGAELIVVPAAFTAVTGAAHWEVLLRSRAIETQCWVLAANQVGEHPNGRQTYGHSCLIDPWGAVQQCLAAGEGVVTGTLVPEQLQSVRERMPITRHRRFALPAEPVPPGKGV</sequence>
<name>A0A1S8DI91_9GAMM</name>
<dbReference type="RefSeq" id="WP_090474966.1">
    <property type="nucleotide sequence ID" value="NZ_FOUD01000002.1"/>
</dbReference>
<evidence type="ECO:0000256" key="2">
    <source>
        <dbReference type="ARBA" id="ARBA00022801"/>
    </source>
</evidence>
<dbReference type="PROSITE" id="PS50263">
    <property type="entry name" value="CN_HYDROLASE"/>
    <property type="match status" value="1"/>
</dbReference>
<dbReference type="Gene3D" id="3.60.110.10">
    <property type="entry name" value="Carbon-nitrogen hydrolase"/>
    <property type="match status" value="1"/>
</dbReference>
<reference evidence="4 5" key="1">
    <citation type="submission" date="2017-01" db="EMBL/GenBank/DDBJ databases">
        <title>Draft genome sequence of Pseudomonas pachastrellae type strain CCUG 46540T from a deep sea.</title>
        <authorList>
            <person name="Gomila M."/>
            <person name="Mulet M."/>
            <person name="Lalucat J."/>
            <person name="Garcia-Valdes E."/>
        </authorList>
    </citation>
    <scope>NUCLEOTIDE SEQUENCE [LARGE SCALE GENOMIC DNA]</scope>
    <source>
        <strain evidence="4 5">CCUG 46540</strain>
    </source>
</reference>
<dbReference type="PANTHER" id="PTHR23088">
    <property type="entry name" value="NITRILASE-RELATED"/>
    <property type="match status" value="1"/>
</dbReference>
<proteinExistence type="inferred from homology"/>